<comment type="caution">
    <text evidence="3">The sequence shown here is derived from an EMBL/GenBank/DDBJ whole genome shotgun (WGS) entry which is preliminary data.</text>
</comment>
<dbReference type="GO" id="GO:0030295">
    <property type="term" value="F:protein kinase activator activity"/>
    <property type="evidence" value="ECO:0007669"/>
    <property type="project" value="TreeGrafter"/>
</dbReference>
<dbReference type="PANTHER" id="PTHR14326:SF15">
    <property type="entry name" value="OS06G0130200 PROTEIN"/>
    <property type="match status" value="1"/>
</dbReference>
<dbReference type="PANTHER" id="PTHR14326">
    <property type="entry name" value="TARGETING PROTEIN FOR XKLP2"/>
    <property type="match status" value="1"/>
</dbReference>
<dbReference type="GO" id="GO:0090307">
    <property type="term" value="P:mitotic spindle assembly"/>
    <property type="evidence" value="ECO:0007669"/>
    <property type="project" value="TreeGrafter"/>
</dbReference>
<dbReference type="GO" id="GO:0005880">
    <property type="term" value="C:nuclear microtubule"/>
    <property type="evidence" value="ECO:0007669"/>
    <property type="project" value="TreeGrafter"/>
</dbReference>
<dbReference type="InterPro" id="IPR027330">
    <property type="entry name" value="TPX2_central_dom"/>
</dbReference>
<dbReference type="EMBL" id="BAABME010012745">
    <property type="protein sequence ID" value="GAA0185481.1"/>
    <property type="molecule type" value="Genomic_DNA"/>
</dbReference>
<dbReference type="InterPro" id="IPR009675">
    <property type="entry name" value="TPX2_fam"/>
</dbReference>
<evidence type="ECO:0000313" key="4">
    <source>
        <dbReference type="Proteomes" id="UP001454036"/>
    </source>
</evidence>
<proteinExistence type="predicted"/>
<name>A0AAV3RUR6_LITER</name>
<evidence type="ECO:0000313" key="3">
    <source>
        <dbReference type="EMBL" id="GAA0185481.1"/>
    </source>
</evidence>
<dbReference type="Proteomes" id="UP001454036">
    <property type="component" value="Unassembled WGS sequence"/>
</dbReference>
<dbReference type="GO" id="GO:0008017">
    <property type="term" value="F:microtubule binding"/>
    <property type="evidence" value="ECO:0007669"/>
    <property type="project" value="TreeGrafter"/>
</dbReference>
<reference evidence="3 4" key="1">
    <citation type="submission" date="2024-01" db="EMBL/GenBank/DDBJ databases">
        <title>The complete chloroplast genome sequence of Lithospermum erythrorhizon: insights into the phylogenetic relationship among Boraginaceae species and the maternal lineages of purple gromwells.</title>
        <authorList>
            <person name="Okada T."/>
            <person name="Watanabe K."/>
        </authorList>
    </citation>
    <scope>NUCLEOTIDE SEQUENCE [LARGE SCALE GENOMIC DNA]</scope>
</reference>
<feature type="domain" description="TPX2 central" evidence="2">
    <location>
        <begin position="259"/>
        <end position="423"/>
    </location>
</feature>
<dbReference type="Pfam" id="PF12214">
    <property type="entry name" value="TPX2_importin"/>
    <property type="match status" value="1"/>
</dbReference>
<feature type="region of interest" description="Disordered" evidence="1">
    <location>
        <begin position="361"/>
        <end position="389"/>
    </location>
</feature>
<sequence>MEEEMEDKYEYTFTAIEVDFDYEFDSPTYFDFCRQETLLEAREAERWFDSAGTYPPSPFAARLVPRLDLLLGSHVNTSPKSKNGDDMDLSESDSDEVVEEGVPAMDATINDNDDRDKKPCLNILDKSMETFHNQMQKIQSGLSFCNDMIKDNFKAKTKLSVKPSFPRSSTLMKPTASQLAKQNKTHHMGSSRFLKSLTDKNQKNCGNHSVMEVQAPKRQKLEGGHLRKVGDTTQPSNFVHKDPKKDGTGIGKSMHTKMRITVPREPDLETAHRAQRLRPKAGKETNDFTTPGSTFKAHPLNRKILESPSLLLPKRSTPQVPQFREFHFKTSERALHHSSATSSTIPNSNFTKVYKFSSTLTAESGNKDPRSSSRQNPVDHPSQETSHTFKALPLNKKIFTSKGDIGVFRNNKRETTVPLEFNFHTGKRVHNNLPIELFNNLSLASDPHASSGSQLKTLCPNFLLSKGSKENRCDNLRHES</sequence>
<feature type="region of interest" description="Disordered" evidence="1">
    <location>
        <begin position="227"/>
        <end position="252"/>
    </location>
</feature>
<organism evidence="3 4">
    <name type="scientific">Lithospermum erythrorhizon</name>
    <name type="common">Purple gromwell</name>
    <name type="synonym">Lithospermum officinale var. erythrorhizon</name>
    <dbReference type="NCBI Taxonomy" id="34254"/>
    <lineage>
        <taxon>Eukaryota</taxon>
        <taxon>Viridiplantae</taxon>
        <taxon>Streptophyta</taxon>
        <taxon>Embryophyta</taxon>
        <taxon>Tracheophyta</taxon>
        <taxon>Spermatophyta</taxon>
        <taxon>Magnoliopsida</taxon>
        <taxon>eudicotyledons</taxon>
        <taxon>Gunneridae</taxon>
        <taxon>Pentapetalae</taxon>
        <taxon>asterids</taxon>
        <taxon>lamiids</taxon>
        <taxon>Boraginales</taxon>
        <taxon>Boraginaceae</taxon>
        <taxon>Boraginoideae</taxon>
        <taxon>Lithospermeae</taxon>
        <taxon>Lithospermum</taxon>
    </lineage>
</organism>
<evidence type="ECO:0000256" key="1">
    <source>
        <dbReference type="SAM" id="MobiDB-lite"/>
    </source>
</evidence>
<accession>A0AAV3RUR6</accession>
<dbReference type="GO" id="GO:0060236">
    <property type="term" value="P:regulation of mitotic spindle organization"/>
    <property type="evidence" value="ECO:0007669"/>
    <property type="project" value="InterPro"/>
</dbReference>
<keyword evidence="4" id="KW-1185">Reference proteome</keyword>
<dbReference type="AlphaFoldDB" id="A0AAV3RUR6"/>
<evidence type="ECO:0000259" key="2">
    <source>
        <dbReference type="Pfam" id="PF12214"/>
    </source>
</evidence>
<dbReference type="GO" id="GO:0005819">
    <property type="term" value="C:spindle"/>
    <property type="evidence" value="ECO:0007669"/>
    <property type="project" value="InterPro"/>
</dbReference>
<protein>
    <submittedName>
        <fullName evidence="3">Non-motor microtubule binding protein</fullName>
    </submittedName>
</protein>
<feature type="region of interest" description="Disordered" evidence="1">
    <location>
        <begin position="271"/>
        <end position="301"/>
    </location>
</feature>
<gene>
    <name evidence="3" type="ORF">LIER_32769</name>
</gene>